<reference evidence="1 2" key="1">
    <citation type="journal article" date="2021" name="Hortic Res">
        <title>Chromosome-scale assembly of the Dendrobium chrysotoxum genome enhances the understanding of orchid evolution.</title>
        <authorList>
            <person name="Zhang Y."/>
            <person name="Zhang G.Q."/>
            <person name="Zhang D."/>
            <person name="Liu X.D."/>
            <person name="Xu X.Y."/>
            <person name="Sun W.H."/>
            <person name="Yu X."/>
            <person name="Zhu X."/>
            <person name="Wang Z.W."/>
            <person name="Zhao X."/>
            <person name="Zhong W.Y."/>
            <person name="Chen H."/>
            <person name="Yin W.L."/>
            <person name="Huang T."/>
            <person name="Niu S.C."/>
            <person name="Liu Z.J."/>
        </authorList>
    </citation>
    <scope>NUCLEOTIDE SEQUENCE [LARGE SCALE GENOMIC DNA]</scope>
    <source>
        <strain evidence="1">Lindl</strain>
    </source>
</reference>
<name>A0AAV7G090_DENCH</name>
<evidence type="ECO:0000313" key="1">
    <source>
        <dbReference type="EMBL" id="KAH0449499.1"/>
    </source>
</evidence>
<keyword evidence="2" id="KW-1185">Reference proteome</keyword>
<protein>
    <submittedName>
        <fullName evidence="1">Uncharacterized protein</fullName>
    </submittedName>
</protein>
<gene>
    <name evidence="1" type="ORF">IEQ34_020191</name>
</gene>
<evidence type="ECO:0000313" key="2">
    <source>
        <dbReference type="Proteomes" id="UP000775213"/>
    </source>
</evidence>
<accession>A0AAV7G090</accession>
<organism evidence="1 2">
    <name type="scientific">Dendrobium chrysotoxum</name>
    <name type="common">Orchid</name>
    <dbReference type="NCBI Taxonomy" id="161865"/>
    <lineage>
        <taxon>Eukaryota</taxon>
        <taxon>Viridiplantae</taxon>
        <taxon>Streptophyta</taxon>
        <taxon>Embryophyta</taxon>
        <taxon>Tracheophyta</taxon>
        <taxon>Spermatophyta</taxon>
        <taxon>Magnoliopsida</taxon>
        <taxon>Liliopsida</taxon>
        <taxon>Asparagales</taxon>
        <taxon>Orchidaceae</taxon>
        <taxon>Epidendroideae</taxon>
        <taxon>Malaxideae</taxon>
        <taxon>Dendrobiinae</taxon>
        <taxon>Dendrobium</taxon>
    </lineage>
</organism>
<sequence length="115" mass="13262">MGEALISSSVQEPNFYSSLDKFVSMFDVAEKLVAEMIEKETNMPILWVAGHRVLSEIHMCLLLFKNLVPLKFLMQLVDLTIHLFFIDKGRRLEMNESVPHHFFAVYRCCVPLCIG</sequence>
<comment type="caution">
    <text evidence="1">The sequence shown here is derived from an EMBL/GenBank/DDBJ whole genome shotgun (WGS) entry which is preliminary data.</text>
</comment>
<dbReference type="Proteomes" id="UP000775213">
    <property type="component" value="Unassembled WGS sequence"/>
</dbReference>
<dbReference type="EMBL" id="JAGFBR010000018">
    <property type="protein sequence ID" value="KAH0449499.1"/>
    <property type="molecule type" value="Genomic_DNA"/>
</dbReference>
<proteinExistence type="predicted"/>
<dbReference type="AlphaFoldDB" id="A0AAV7G090"/>